<feature type="transmembrane region" description="Helical" evidence="1">
    <location>
        <begin position="216"/>
        <end position="235"/>
    </location>
</feature>
<evidence type="ECO:0000313" key="2">
    <source>
        <dbReference type="EMBL" id="SFB61059.1"/>
    </source>
</evidence>
<feature type="transmembrane region" description="Helical" evidence="1">
    <location>
        <begin position="42"/>
        <end position="65"/>
    </location>
</feature>
<name>A0A1I1CEG5_9BACT</name>
<dbReference type="EMBL" id="FOKK01000032">
    <property type="protein sequence ID" value="SFB61059.1"/>
    <property type="molecule type" value="Genomic_DNA"/>
</dbReference>
<protein>
    <submittedName>
        <fullName evidence="2">Uncharacterized protein</fullName>
    </submittedName>
</protein>
<reference evidence="2 3" key="1">
    <citation type="submission" date="2016-10" db="EMBL/GenBank/DDBJ databases">
        <authorList>
            <person name="de Groot N.N."/>
        </authorList>
    </citation>
    <scope>NUCLEOTIDE SEQUENCE [LARGE SCALE GENOMIC DNA]</scope>
    <source>
        <strain evidence="2 3">DSM 23399</strain>
    </source>
</reference>
<dbReference type="Proteomes" id="UP000198790">
    <property type="component" value="Unassembled WGS sequence"/>
</dbReference>
<feature type="transmembrane region" description="Helical" evidence="1">
    <location>
        <begin position="12"/>
        <end position="30"/>
    </location>
</feature>
<dbReference type="RefSeq" id="WP_092901965.1">
    <property type="nucleotide sequence ID" value="NZ_FOKK01000032.1"/>
</dbReference>
<dbReference type="STRING" id="237018.SAMN04489723_13211"/>
<evidence type="ECO:0000313" key="3">
    <source>
        <dbReference type="Proteomes" id="UP000198790"/>
    </source>
</evidence>
<accession>A0A1I1CEG5</accession>
<keyword evidence="3" id="KW-1185">Reference proteome</keyword>
<keyword evidence="1" id="KW-1133">Transmembrane helix</keyword>
<keyword evidence="1" id="KW-0812">Transmembrane</keyword>
<proteinExistence type="predicted"/>
<feature type="transmembrane region" description="Helical" evidence="1">
    <location>
        <begin position="115"/>
        <end position="132"/>
    </location>
</feature>
<organism evidence="2 3">
    <name type="scientific">Algoriphagus aquimarinus</name>
    <dbReference type="NCBI Taxonomy" id="237018"/>
    <lineage>
        <taxon>Bacteria</taxon>
        <taxon>Pseudomonadati</taxon>
        <taxon>Bacteroidota</taxon>
        <taxon>Cytophagia</taxon>
        <taxon>Cytophagales</taxon>
        <taxon>Cyclobacteriaceae</taxon>
        <taxon>Algoriphagus</taxon>
    </lineage>
</organism>
<gene>
    <name evidence="2" type="ORF">SAMN04489723_13211</name>
</gene>
<feature type="transmembrane region" description="Helical" evidence="1">
    <location>
        <begin position="178"/>
        <end position="196"/>
    </location>
</feature>
<feature type="transmembrane region" description="Helical" evidence="1">
    <location>
        <begin position="144"/>
        <end position="166"/>
    </location>
</feature>
<evidence type="ECO:0000256" key="1">
    <source>
        <dbReference type="SAM" id="Phobius"/>
    </source>
</evidence>
<dbReference type="OrthoDB" id="823982at2"/>
<keyword evidence="1" id="KW-0472">Membrane</keyword>
<sequence>MEARFFEAFLMPYLVVLDTLSLTGIIYFYMLPKEQKANTSYWLPLVILLFTCFFENMGAYCNYNTAFNKEVNAFFGNTENPRYNLWLYNIANKQISTILYLFLIKSWLKPSKKKYINWMLVVFISVAFYFQIAGIEPIYSFQPIIFAIGANMMVIGIGLYFIGLITDEAFLNSNPVKLISFWQMTFLLFTYSLSYINSIALEFFLTFNEDLGRSLLQIDIVMGVLTKIILVLTLVSPNFPKLFEREPSSIDNKNLEGLIVR</sequence>
<dbReference type="AlphaFoldDB" id="A0A1I1CEG5"/>